<accession>A0A8J8T4Y3</accession>
<dbReference type="PROSITE" id="PS50011">
    <property type="entry name" value="PROTEIN_KINASE_DOM"/>
    <property type="match status" value="1"/>
</dbReference>
<keyword evidence="3" id="KW-1185">Reference proteome</keyword>
<reference evidence="2" key="1">
    <citation type="submission" date="2019-06" db="EMBL/GenBank/DDBJ databases">
        <authorList>
            <person name="Zheng W."/>
        </authorList>
    </citation>
    <scope>NUCLEOTIDE SEQUENCE</scope>
    <source>
        <strain evidence="2">QDHG01</strain>
    </source>
</reference>
<name>A0A8J8T4Y3_HALGN</name>
<gene>
    <name evidence="2" type="ORF">FGO68_gene9249</name>
</gene>
<sequence>MPRQRGKLATLHKAVLKGEEVLCKVIYSDRINNFLVEDFLETVVKLSFSPVKANLMPVLGYFFDEQAFYLFTPQKISLYTLLHEFETSRRPIDLHKFFIIEILFALHSVDPSIIHGHISSHNIFVEPDFQHNYKVYLGDMELSPFIKFGTLFCDYQPWSVWSSPEILSQAPKILEPTKQMDSYSFGMLLWEIFHNQVPFGNDLALTRDYVLKQHARPQISENVGAELAKLIRLCWLTNPDQRFQFSSIYSKLRQE</sequence>
<evidence type="ECO:0000259" key="1">
    <source>
        <dbReference type="PROSITE" id="PS50011"/>
    </source>
</evidence>
<dbReference type="Proteomes" id="UP000785679">
    <property type="component" value="Unassembled WGS sequence"/>
</dbReference>
<dbReference type="OrthoDB" id="313345at2759"/>
<dbReference type="AlphaFoldDB" id="A0A8J8T4Y3"/>
<organism evidence="2 3">
    <name type="scientific">Halteria grandinella</name>
    <dbReference type="NCBI Taxonomy" id="5974"/>
    <lineage>
        <taxon>Eukaryota</taxon>
        <taxon>Sar</taxon>
        <taxon>Alveolata</taxon>
        <taxon>Ciliophora</taxon>
        <taxon>Intramacronucleata</taxon>
        <taxon>Spirotrichea</taxon>
        <taxon>Stichotrichia</taxon>
        <taxon>Sporadotrichida</taxon>
        <taxon>Halteriidae</taxon>
        <taxon>Halteria</taxon>
    </lineage>
</organism>
<dbReference type="SUPFAM" id="SSF56112">
    <property type="entry name" value="Protein kinase-like (PK-like)"/>
    <property type="match status" value="1"/>
</dbReference>
<dbReference type="Gene3D" id="1.10.510.10">
    <property type="entry name" value="Transferase(Phosphotransferase) domain 1"/>
    <property type="match status" value="1"/>
</dbReference>
<dbReference type="InterPro" id="IPR011009">
    <property type="entry name" value="Kinase-like_dom_sf"/>
</dbReference>
<dbReference type="InterPro" id="IPR051681">
    <property type="entry name" value="Ser/Thr_Kinases-Pseudokinases"/>
</dbReference>
<dbReference type="GO" id="GO:0004674">
    <property type="term" value="F:protein serine/threonine kinase activity"/>
    <property type="evidence" value="ECO:0007669"/>
    <property type="project" value="TreeGrafter"/>
</dbReference>
<comment type="caution">
    <text evidence="2">The sequence shown here is derived from an EMBL/GenBank/DDBJ whole genome shotgun (WGS) entry which is preliminary data.</text>
</comment>
<feature type="domain" description="Protein kinase" evidence="1">
    <location>
        <begin position="1"/>
        <end position="255"/>
    </location>
</feature>
<dbReference type="Pfam" id="PF07714">
    <property type="entry name" value="PK_Tyr_Ser-Thr"/>
    <property type="match status" value="1"/>
</dbReference>
<proteinExistence type="predicted"/>
<evidence type="ECO:0000313" key="3">
    <source>
        <dbReference type="Proteomes" id="UP000785679"/>
    </source>
</evidence>
<dbReference type="GO" id="GO:0005524">
    <property type="term" value="F:ATP binding"/>
    <property type="evidence" value="ECO:0007669"/>
    <property type="project" value="InterPro"/>
</dbReference>
<dbReference type="InterPro" id="IPR001245">
    <property type="entry name" value="Ser-Thr/Tyr_kinase_cat_dom"/>
</dbReference>
<dbReference type="PANTHER" id="PTHR44329">
    <property type="entry name" value="SERINE/THREONINE-PROTEIN KINASE TNNI3K-RELATED"/>
    <property type="match status" value="1"/>
</dbReference>
<dbReference type="EMBL" id="RRYP01005973">
    <property type="protein sequence ID" value="TNV81588.1"/>
    <property type="molecule type" value="Genomic_DNA"/>
</dbReference>
<protein>
    <recommendedName>
        <fullName evidence="1">Protein kinase domain-containing protein</fullName>
    </recommendedName>
</protein>
<dbReference type="InterPro" id="IPR000719">
    <property type="entry name" value="Prot_kinase_dom"/>
</dbReference>
<evidence type="ECO:0000313" key="2">
    <source>
        <dbReference type="EMBL" id="TNV81588.1"/>
    </source>
</evidence>